<dbReference type="AlphaFoldDB" id="A0A167RKL3"/>
<dbReference type="Proteomes" id="UP000076738">
    <property type="component" value="Unassembled WGS sequence"/>
</dbReference>
<evidence type="ECO:0000313" key="1">
    <source>
        <dbReference type="EMBL" id="KZP01012.1"/>
    </source>
</evidence>
<sequence>MPAHQAALSYIQTLSALQHLTDLVRHKTPPGLPTISVSSHTESFAPSAPRHDSMCPILNRLRRGRTNAGTGSPDNEKGLQTKKLRKGTCFFSKVRSRNDLINLLSAADEGESSFALEAVAAWINAKRKRGQTDSIIIAKVEDVEMHVRLLPKVNPT</sequence>
<proteinExistence type="predicted"/>
<gene>
    <name evidence="1" type="ORF">CALVIDRAFT_533321</name>
</gene>
<dbReference type="OrthoDB" id="10496523at2759"/>
<organism evidence="1 2">
    <name type="scientific">Calocera viscosa (strain TUFC12733)</name>
    <dbReference type="NCBI Taxonomy" id="1330018"/>
    <lineage>
        <taxon>Eukaryota</taxon>
        <taxon>Fungi</taxon>
        <taxon>Dikarya</taxon>
        <taxon>Basidiomycota</taxon>
        <taxon>Agaricomycotina</taxon>
        <taxon>Dacrymycetes</taxon>
        <taxon>Dacrymycetales</taxon>
        <taxon>Dacrymycetaceae</taxon>
        <taxon>Calocera</taxon>
    </lineage>
</organism>
<protein>
    <submittedName>
        <fullName evidence="1">Uncharacterized protein</fullName>
    </submittedName>
</protein>
<name>A0A167RKL3_CALVF</name>
<reference evidence="1 2" key="1">
    <citation type="journal article" date="2016" name="Mol. Biol. Evol.">
        <title>Comparative Genomics of Early-Diverging Mushroom-Forming Fungi Provides Insights into the Origins of Lignocellulose Decay Capabilities.</title>
        <authorList>
            <person name="Nagy L.G."/>
            <person name="Riley R."/>
            <person name="Tritt A."/>
            <person name="Adam C."/>
            <person name="Daum C."/>
            <person name="Floudas D."/>
            <person name="Sun H."/>
            <person name="Yadav J.S."/>
            <person name="Pangilinan J."/>
            <person name="Larsson K.H."/>
            <person name="Matsuura K."/>
            <person name="Barry K."/>
            <person name="Labutti K."/>
            <person name="Kuo R."/>
            <person name="Ohm R.A."/>
            <person name="Bhattacharya S.S."/>
            <person name="Shirouzu T."/>
            <person name="Yoshinaga Y."/>
            <person name="Martin F.M."/>
            <person name="Grigoriev I.V."/>
            <person name="Hibbett D.S."/>
        </authorList>
    </citation>
    <scope>NUCLEOTIDE SEQUENCE [LARGE SCALE GENOMIC DNA]</scope>
    <source>
        <strain evidence="1 2">TUFC12733</strain>
    </source>
</reference>
<feature type="non-terminal residue" evidence="1">
    <location>
        <position position="1"/>
    </location>
</feature>
<keyword evidence="2" id="KW-1185">Reference proteome</keyword>
<accession>A0A167RKL3</accession>
<dbReference type="EMBL" id="KV417268">
    <property type="protein sequence ID" value="KZP01012.1"/>
    <property type="molecule type" value="Genomic_DNA"/>
</dbReference>
<evidence type="ECO:0000313" key="2">
    <source>
        <dbReference type="Proteomes" id="UP000076738"/>
    </source>
</evidence>